<proteinExistence type="predicted"/>
<accession>A0A645BC54</accession>
<protein>
    <submittedName>
        <fullName evidence="1">Uncharacterized protein</fullName>
    </submittedName>
</protein>
<dbReference type="AlphaFoldDB" id="A0A645BC54"/>
<evidence type="ECO:0000313" key="1">
    <source>
        <dbReference type="EMBL" id="MPM62897.1"/>
    </source>
</evidence>
<reference evidence="1" key="1">
    <citation type="submission" date="2019-08" db="EMBL/GenBank/DDBJ databases">
        <authorList>
            <person name="Kucharzyk K."/>
            <person name="Murdoch R.W."/>
            <person name="Higgins S."/>
            <person name="Loffler F."/>
        </authorList>
    </citation>
    <scope>NUCLEOTIDE SEQUENCE</scope>
</reference>
<gene>
    <name evidence="1" type="ORF">SDC9_109775</name>
</gene>
<comment type="caution">
    <text evidence="1">The sequence shown here is derived from an EMBL/GenBank/DDBJ whole genome shotgun (WGS) entry which is preliminary data.</text>
</comment>
<dbReference type="EMBL" id="VSSQ01019107">
    <property type="protein sequence ID" value="MPM62897.1"/>
    <property type="molecule type" value="Genomic_DNA"/>
</dbReference>
<name>A0A645BC54_9ZZZZ</name>
<organism evidence="1">
    <name type="scientific">bioreactor metagenome</name>
    <dbReference type="NCBI Taxonomy" id="1076179"/>
    <lineage>
        <taxon>unclassified sequences</taxon>
        <taxon>metagenomes</taxon>
        <taxon>ecological metagenomes</taxon>
    </lineage>
</organism>
<sequence length="208" mass="23050">MDKRFALVFRIRGAFRRFVDAEPFDDVDQLAFVVDFADAAGYVPVFRERVLRFVADHGEVVLLAVARALEIVVQNGEGALAVVIVRVDGGKRFMYNVLAAEDGVRRAPGLDAVFRHGEPGGEHRFRLLKDIVHFQMLFGSAADDLVKVVLDLAVDDEYDLLKPRLHCVEERIVHDDFAVAADRVDLLESAVTAAHTGGHDNESGFLHA</sequence>